<organism evidence="7 8">
    <name type="scientific">Prauserella rugosa</name>
    <dbReference type="NCBI Taxonomy" id="43354"/>
    <lineage>
        <taxon>Bacteria</taxon>
        <taxon>Bacillati</taxon>
        <taxon>Actinomycetota</taxon>
        <taxon>Actinomycetes</taxon>
        <taxon>Pseudonocardiales</taxon>
        <taxon>Pseudonocardiaceae</taxon>
        <taxon>Prauserella</taxon>
    </lineage>
</organism>
<keyword evidence="4" id="KW-0949">S-adenosyl-L-methionine</keyword>
<keyword evidence="8" id="KW-1185">Reference proteome</keyword>
<evidence type="ECO:0000256" key="4">
    <source>
        <dbReference type="ARBA" id="ARBA00022691"/>
    </source>
</evidence>
<keyword evidence="2 7" id="KW-0489">Methyltransferase</keyword>
<evidence type="ECO:0000313" key="7">
    <source>
        <dbReference type="EMBL" id="TWH19330.1"/>
    </source>
</evidence>
<evidence type="ECO:0000256" key="3">
    <source>
        <dbReference type="ARBA" id="ARBA00022679"/>
    </source>
</evidence>
<evidence type="ECO:0000256" key="1">
    <source>
        <dbReference type="ARBA" id="ARBA00012771"/>
    </source>
</evidence>
<evidence type="ECO:0000313" key="8">
    <source>
        <dbReference type="Proteomes" id="UP000317303"/>
    </source>
</evidence>
<evidence type="ECO:0000256" key="2">
    <source>
        <dbReference type="ARBA" id="ARBA00022603"/>
    </source>
</evidence>
<accession>A0A660C6V5</accession>
<dbReference type="EC" id="2.1.1.297" evidence="1"/>
<dbReference type="AlphaFoldDB" id="A0A660C6V5"/>
<protein>
    <recommendedName>
        <fullName evidence="1">peptide chain release factor N(5)-glutamine methyltransferase</fullName>
        <ecNumber evidence="1">2.1.1.297</ecNumber>
    </recommendedName>
</protein>
<dbReference type="PANTHER" id="PTHR18895">
    <property type="entry name" value="HEMK METHYLTRANSFERASE"/>
    <property type="match status" value="1"/>
</dbReference>
<name>A0A660C6V5_9PSEU</name>
<dbReference type="InterPro" id="IPR007848">
    <property type="entry name" value="Small_mtfrase_dom"/>
</dbReference>
<dbReference type="Proteomes" id="UP000317303">
    <property type="component" value="Unassembled WGS sequence"/>
</dbReference>
<gene>
    <name evidence="7" type="ORF">JD82_01153</name>
</gene>
<comment type="catalytic activity">
    <reaction evidence="5">
        <text>L-glutaminyl-[peptide chain release factor] + S-adenosyl-L-methionine = N(5)-methyl-L-glutaminyl-[peptide chain release factor] + S-adenosyl-L-homocysteine + H(+)</text>
        <dbReference type="Rhea" id="RHEA:42896"/>
        <dbReference type="Rhea" id="RHEA-COMP:10271"/>
        <dbReference type="Rhea" id="RHEA-COMP:10272"/>
        <dbReference type="ChEBI" id="CHEBI:15378"/>
        <dbReference type="ChEBI" id="CHEBI:30011"/>
        <dbReference type="ChEBI" id="CHEBI:57856"/>
        <dbReference type="ChEBI" id="CHEBI:59789"/>
        <dbReference type="ChEBI" id="CHEBI:61891"/>
        <dbReference type="EC" id="2.1.1.297"/>
    </reaction>
</comment>
<evidence type="ECO:0000259" key="6">
    <source>
        <dbReference type="Pfam" id="PF05175"/>
    </source>
</evidence>
<dbReference type="NCBIfam" id="TIGR03704">
    <property type="entry name" value="PrmC_rel_meth"/>
    <property type="match status" value="1"/>
</dbReference>
<dbReference type="InterPro" id="IPR050320">
    <property type="entry name" value="N5-glutamine_MTase"/>
</dbReference>
<reference evidence="7 8" key="1">
    <citation type="submission" date="2019-07" db="EMBL/GenBank/DDBJ databases">
        <title>R&amp;d 2014.</title>
        <authorList>
            <person name="Klenk H.-P."/>
        </authorList>
    </citation>
    <scope>NUCLEOTIDE SEQUENCE [LARGE SCALE GENOMIC DNA]</scope>
    <source>
        <strain evidence="7 8">DSM 43194</strain>
    </source>
</reference>
<feature type="domain" description="Methyltransferase small" evidence="6">
    <location>
        <begin position="56"/>
        <end position="159"/>
    </location>
</feature>
<dbReference type="EMBL" id="VLJV01000001">
    <property type="protein sequence ID" value="TWH19330.1"/>
    <property type="molecule type" value="Genomic_DNA"/>
</dbReference>
<comment type="caution">
    <text evidence="7">The sequence shown here is derived from an EMBL/GenBank/DDBJ whole genome shotgun (WGS) entry which is preliminary data.</text>
</comment>
<dbReference type="GO" id="GO:0032259">
    <property type="term" value="P:methylation"/>
    <property type="evidence" value="ECO:0007669"/>
    <property type="project" value="UniProtKB-KW"/>
</dbReference>
<sequence>MNGLRAGGCVFAEQEAALLEEATGGATADLERLVARRVAGEPLEYLLGWAEFQGLRIVVEPGVFVPRRRTEFLVERARDVLPPGGVAVDLCCGSGAVAAALRHARPDAVVHAADLDPAAVRCARRNLPARVYEGDLFAALPAALRGTVDVVIANVPYVPSAAIATMPPEARDHEPAAALDGGADGLAVLRRVARAAPDWLAPGGHLLSETSETQSGPAVEELRMAGFDAHAEACDELSATAVIGRRTPDCG</sequence>
<dbReference type="CDD" id="cd02440">
    <property type="entry name" value="AdoMet_MTases"/>
    <property type="match status" value="1"/>
</dbReference>
<dbReference type="NCBIfam" id="TIGR00536">
    <property type="entry name" value="hemK_fam"/>
    <property type="match status" value="1"/>
</dbReference>
<dbReference type="Gene3D" id="1.10.8.10">
    <property type="entry name" value="DNA helicase RuvA subunit, C-terminal domain"/>
    <property type="match status" value="1"/>
</dbReference>
<dbReference type="Gene3D" id="3.40.50.150">
    <property type="entry name" value="Vaccinia Virus protein VP39"/>
    <property type="match status" value="1"/>
</dbReference>
<dbReference type="InterPro" id="IPR004556">
    <property type="entry name" value="HemK-like"/>
</dbReference>
<keyword evidence="3 7" id="KW-0808">Transferase</keyword>
<dbReference type="GO" id="GO:0102559">
    <property type="term" value="F:peptide chain release factor N(5)-glutamine methyltransferase activity"/>
    <property type="evidence" value="ECO:0007669"/>
    <property type="project" value="UniProtKB-EC"/>
</dbReference>
<evidence type="ECO:0000256" key="5">
    <source>
        <dbReference type="ARBA" id="ARBA00048391"/>
    </source>
</evidence>
<dbReference type="Pfam" id="PF05175">
    <property type="entry name" value="MTS"/>
    <property type="match status" value="1"/>
</dbReference>
<dbReference type="InterPro" id="IPR029063">
    <property type="entry name" value="SAM-dependent_MTases_sf"/>
</dbReference>
<proteinExistence type="predicted"/>
<dbReference type="PANTHER" id="PTHR18895:SF74">
    <property type="entry name" value="MTRF1L RELEASE FACTOR GLUTAMINE METHYLTRANSFERASE"/>
    <property type="match status" value="1"/>
</dbReference>
<dbReference type="SUPFAM" id="SSF53335">
    <property type="entry name" value="S-adenosyl-L-methionine-dependent methyltransferases"/>
    <property type="match status" value="1"/>
</dbReference>
<dbReference type="InterPro" id="IPR022446">
    <property type="entry name" value="MeTrfrase_put"/>
</dbReference>